<accession>A0AAE2C531</accession>
<dbReference type="EMBL" id="JACGWL010000001">
    <property type="protein sequence ID" value="KAK4409354.1"/>
    <property type="molecule type" value="Genomic_DNA"/>
</dbReference>
<dbReference type="InterPro" id="IPR013103">
    <property type="entry name" value="RVT_2"/>
</dbReference>
<reference evidence="2" key="1">
    <citation type="submission" date="2020-06" db="EMBL/GenBank/DDBJ databases">
        <authorList>
            <person name="Li T."/>
            <person name="Hu X."/>
            <person name="Zhang T."/>
            <person name="Song X."/>
            <person name="Zhang H."/>
            <person name="Dai N."/>
            <person name="Sheng W."/>
            <person name="Hou X."/>
            <person name="Wei L."/>
        </authorList>
    </citation>
    <scope>NUCLEOTIDE SEQUENCE</scope>
    <source>
        <strain evidence="2">K16</strain>
        <tissue evidence="2">Leaf</tissue>
    </source>
</reference>
<evidence type="ECO:0000313" key="2">
    <source>
        <dbReference type="EMBL" id="KAK4409354.1"/>
    </source>
</evidence>
<dbReference type="Pfam" id="PF07727">
    <property type="entry name" value="RVT_2"/>
    <property type="match status" value="1"/>
</dbReference>
<name>A0AAE2C531_9LAMI</name>
<protein>
    <submittedName>
        <fullName evidence="2">Retrovirus-related Pol polyprotein from transposon TNT 1-94</fullName>
    </submittedName>
</protein>
<comment type="caution">
    <text evidence="2">The sequence shown here is derived from an EMBL/GenBank/DDBJ whole genome shotgun (WGS) entry which is preliminary data.</text>
</comment>
<dbReference type="Proteomes" id="UP001289374">
    <property type="component" value="Unassembled WGS sequence"/>
</dbReference>
<evidence type="ECO:0000313" key="3">
    <source>
        <dbReference type="Proteomes" id="UP001289374"/>
    </source>
</evidence>
<gene>
    <name evidence="2" type="ORF">Sango_0008400</name>
</gene>
<reference evidence="2" key="2">
    <citation type="journal article" date="2024" name="Plant">
        <title>Genomic evolution and insights into agronomic trait innovations of Sesamum species.</title>
        <authorList>
            <person name="Miao H."/>
            <person name="Wang L."/>
            <person name="Qu L."/>
            <person name="Liu H."/>
            <person name="Sun Y."/>
            <person name="Le M."/>
            <person name="Wang Q."/>
            <person name="Wei S."/>
            <person name="Zheng Y."/>
            <person name="Lin W."/>
            <person name="Duan Y."/>
            <person name="Cao H."/>
            <person name="Xiong S."/>
            <person name="Wang X."/>
            <person name="Wei L."/>
            <person name="Li C."/>
            <person name="Ma Q."/>
            <person name="Ju M."/>
            <person name="Zhao R."/>
            <person name="Li G."/>
            <person name="Mu C."/>
            <person name="Tian Q."/>
            <person name="Mei H."/>
            <person name="Zhang T."/>
            <person name="Gao T."/>
            <person name="Zhang H."/>
        </authorList>
    </citation>
    <scope>NUCLEOTIDE SEQUENCE</scope>
    <source>
        <strain evidence="2">K16</strain>
    </source>
</reference>
<dbReference type="AlphaFoldDB" id="A0AAE2C531"/>
<proteinExistence type="predicted"/>
<feature type="domain" description="Reverse transcriptase Ty1/copia-type" evidence="1">
    <location>
        <begin position="204"/>
        <end position="298"/>
    </location>
</feature>
<sequence>MEESRDPMKETIKVDEIIAALLAHNQQKHNVGESSHDDSLYVKGNQDRGWKSANMVQNENSDYGDGDMLSVSTNEYVDAWNLDFVCFYHITPNREWFTSDRLGYEDMVSFALLISGDEPTTFHVAITSQEKEWMGAMVEEMESLQKNHTCELVQLLEGKKTIGCKAMDVKQHFCMVIWRNRFTWSSHTGSLKLDISIWFTDNKRCEYDCCVYVKSLNDSSSIFGYYVDDMLIGAKNMHDVLTLKALLSQEFEMKDVGATTKILGMEIHKDRGSRKLWLSQRGYVEKMLDRFGMSKAKPGLSGGNQQFSLLWHYLQLKQHTTVVEAAKEALLLNGLAKELGVEQGGVQLHCDSQSAIYLAKNHAYHARTKQIM</sequence>
<keyword evidence="3" id="KW-1185">Reference proteome</keyword>
<organism evidence="2 3">
    <name type="scientific">Sesamum angolense</name>
    <dbReference type="NCBI Taxonomy" id="2727404"/>
    <lineage>
        <taxon>Eukaryota</taxon>
        <taxon>Viridiplantae</taxon>
        <taxon>Streptophyta</taxon>
        <taxon>Embryophyta</taxon>
        <taxon>Tracheophyta</taxon>
        <taxon>Spermatophyta</taxon>
        <taxon>Magnoliopsida</taxon>
        <taxon>eudicotyledons</taxon>
        <taxon>Gunneridae</taxon>
        <taxon>Pentapetalae</taxon>
        <taxon>asterids</taxon>
        <taxon>lamiids</taxon>
        <taxon>Lamiales</taxon>
        <taxon>Pedaliaceae</taxon>
        <taxon>Sesamum</taxon>
    </lineage>
</organism>
<evidence type="ECO:0000259" key="1">
    <source>
        <dbReference type="Pfam" id="PF07727"/>
    </source>
</evidence>